<dbReference type="Pfam" id="PF13556">
    <property type="entry name" value="HTH_30"/>
    <property type="match status" value="1"/>
</dbReference>
<evidence type="ECO:0000259" key="2">
    <source>
        <dbReference type="Pfam" id="PF07905"/>
    </source>
</evidence>
<dbReference type="Gene3D" id="1.10.10.2840">
    <property type="entry name" value="PucR C-terminal helix-turn-helix domain"/>
    <property type="match status" value="1"/>
</dbReference>
<dbReference type="EMBL" id="FNPG01000006">
    <property type="protein sequence ID" value="SDX98675.1"/>
    <property type="molecule type" value="Genomic_DNA"/>
</dbReference>
<evidence type="ECO:0000259" key="3">
    <source>
        <dbReference type="Pfam" id="PF13556"/>
    </source>
</evidence>
<dbReference type="Proteomes" id="UP000183918">
    <property type="component" value="Unassembled WGS sequence"/>
</dbReference>
<name>A0A1H3G6J1_9FIRM</name>
<dbReference type="STRING" id="1122142.SAMN02910414_00455"/>
<dbReference type="OrthoDB" id="143422at2"/>
<keyword evidence="6" id="KW-1185">Reference proteome</keyword>
<reference evidence="5 6" key="1">
    <citation type="submission" date="2016-10" db="EMBL/GenBank/DDBJ databases">
        <authorList>
            <person name="de Groot N.N."/>
        </authorList>
    </citation>
    <scope>NUCLEOTIDE SEQUENCE [LARGE SCALE GENOMIC DNA]</scope>
    <source>
        <strain evidence="5 6">DSM 14045</strain>
    </source>
</reference>
<dbReference type="RefSeq" id="WP_074715813.1">
    <property type="nucleotide sequence ID" value="NZ_FNPG01000006.1"/>
</dbReference>
<evidence type="ECO:0000256" key="1">
    <source>
        <dbReference type="ARBA" id="ARBA00006754"/>
    </source>
</evidence>
<dbReference type="eggNOG" id="COG2508">
    <property type="taxonomic scope" value="Bacteria"/>
</dbReference>
<comment type="similarity">
    <text evidence="1">Belongs to the CdaR family.</text>
</comment>
<feature type="domain" description="Purine catabolism PurC-like" evidence="2">
    <location>
        <begin position="18"/>
        <end position="123"/>
    </location>
</feature>
<evidence type="ECO:0000313" key="6">
    <source>
        <dbReference type="Proteomes" id="UP000183918"/>
    </source>
</evidence>
<dbReference type="InterPro" id="IPR012914">
    <property type="entry name" value="PucR_dom"/>
</dbReference>
<gene>
    <name evidence="5" type="ORF">SAMN02910414_00455</name>
</gene>
<evidence type="ECO:0000313" key="5">
    <source>
        <dbReference type="EMBL" id="SDX98675.1"/>
    </source>
</evidence>
<dbReference type="PANTHER" id="PTHR33744">
    <property type="entry name" value="CARBOHYDRATE DIACID REGULATOR"/>
    <property type="match status" value="1"/>
</dbReference>
<dbReference type="InterPro" id="IPR025736">
    <property type="entry name" value="PucR_C-HTH_dom"/>
</dbReference>
<dbReference type="InterPro" id="IPR042070">
    <property type="entry name" value="PucR_C-HTH_sf"/>
</dbReference>
<dbReference type="InterPro" id="IPR041522">
    <property type="entry name" value="CdaR_GGDEF"/>
</dbReference>
<protein>
    <submittedName>
        <fullName evidence="5">PucR C-terminal helix-turn-helix domain-containing protein</fullName>
    </submittedName>
</protein>
<dbReference type="Pfam" id="PF17853">
    <property type="entry name" value="GGDEF_2"/>
    <property type="match status" value="1"/>
</dbReference>
<evidence type="ECO:0000259" key="4">
    <source>
        <dbReference type="Pfam" id="PF17853"/>
    </source>
</evidence>
<feature type="domain" description="CdaR GGDEF-like" evidence="4">
    <location>
        <begin position="161"/>
        <end position="271"/>
    </location>
</feature>
<sequence>MGYTIEDMMLVCKNRYNMKMIAGKNGWSNSIVWTHMLEETTIVQNFWGKELAVTTGLGFRTTESLMELAKEMVRHHGAGLILNTGHYIKEVPQDLMDYCDENDFPLLTVPQEIHMGDMIKDINIRIFLQDSADEQISNAMIKAIEAPDNQDAYRKELLPYFDVDGSFQVVLITLQGLDTMDTVERKKLSYRIQMYLEKITHNGNFFYYDSYFVLVVNDVQKKDLDEIVEGMLSRAQKRMVQFPLYVGVGSEVIDIKNLYISFMRAKGAVRMSLRHDEKLKYFDDLGLFRLLYSVSDTSLLMNMRDEPLKPLIEYDQKHKGNYVDTLECFLKHNGSIQAVAEEMFTHRNTVIYRISNIKKLLDNDLATPDERLPYQIAYYIRKM</sequence>
<dbReference type="InterPro" id="IPR051448">
    <property type="entry name" value="CdaR-like_regulators"/>
</dbReference>
<dbReference type="AlphaFoldDB" id="A0A1H3G6J1"/>
<accession>A0A1H3G6J1</accession>
<dbReference type="Pfam" id="PF07905">
    <property type="entry name" value="PucR"/>
    <property type="match status" value="1"/>
</dbReference>
<proteinExistence type="inferred from homology"/>
<feature type="domain" description="PucR C-terminal helix-turn-helix" evidence="3">
    <location>
        <begin position="323"/>
        <end position="378"/>
    </location>
</feature>
<organism evidence="5 6">
    <name type="scientific">Lachnobacterium bovis DSM 14045</name>
    <dbReference type="NCBI Taxonomy" id="1122142"/>
    <lineage>
        <taxon>Bacteria</taxon>
        <taxon>Bacillati</taxon>
        <taxon>Bacillota</taxon>
        <taxon>Clostridia</taxon>
        <taxon>Lachnospirales</taxon>
        <taxon>Lachnospiraceae</taxon>
        <taxon>Lachnobacterium</taxon>
    </lineage>
</organism>
<dbReference type="PANTHER" id="PTHR33744:SF1">
    <property type="entry name" value="DNA-BINDING TRANSCRIPTIONAL ACTIVATOR ADER"/>
    <property type="match status" value="1"/>
</dbReference>